<dbReference type="Gene3D" id="1.50.40.10">
    <property type="entry name" value="Mitochondrial carrier domain"/>
    <property type="match status" value="1"/>
</dbReference>
<evidence type="ECO:0000256" key="9">
    <source>
        <dbReference type="PROSITE-ProRule" id="PRU00282"/>
    </source>
</evidence>
<keyword evidence="5" id="KW-0677">Repeat</keyword>
<feature type="transmembrane region" description="Helical" evidence="11">
    <location>
        <begin position="96"/>
        <end position="115"/>
    </location>
</feature>
<dbReference type="Pfam" id="PF00153">
    <property type="entry name" value="Mito_carr"/>
    <property type="match status" value="3"/>
</dbReference>
<protein>
    <submittedName>
        <fullName evidence="12">Mitochondrial carrier domain-containing protein</fullName>
    </submittedName>
</protein>
<evidence type="ECO:0000256" key="8">
    <source>
        <dbReference type="ARBA" id="ARBA00023136"/>
    </source>
</evidence>
<dbReference type="PANTHER" id="PTHR45624">
    <property type="entry name" value="MITOCHONDRIAL BASIC AMINO ACIDS TRANSPORTER-RELATED"/>
    <property type="match status" value="1"/>
</dbReference>
<keyword evidence="3 10" id="KW-0813">Transport</keyword>
<feature type="repeat" description="Solcar" evidence="9">
    <location>
        <begin position="1"/>
        <end position="83"/>
    </location>
</feature>
<dbReference type="GO" id="GO:0031966">
    <property type="term" value="C:mitochondrial membrane"/>
    <property type="evidence" value="ECO:0007669"/>
    <property type="project" value="UniProtKB-SubCell"/>
</dbReference>
<feature type="non-terminal residue" evidence="12">
    <location>
        <position position="282"/>
    </location>
</feature>
<accession>A0A4P9YVK2</accession>
<evidence type="ECO:0000256" key="1">
    <source>
        <dbReference type="ARBA" id="ARBA00004225"/>
    </source>
</evidence>
<evidence type="ECO:0000256" key="11">
    <source>
        <dbReference type="SAM" id="Phobius"/>
    </source>
</evidence>
<dbReference type="Proteomes" id="UP000278143">
    <property type="component" value="Unassembled WGS sequence"/>
</dbReference>
<sequence length="282" mass="31076">QEIIAGTVGGWAQVIVGHPFDTVKVRLQTQSQPARFHGPLDCVRKTVAREGIRGLFKGVYSPLLGIGICNAALFSANENFRRLLQTDNTGQDSMSLGNMTLAGGMSGIVLAFILCPVELVKIRMQVQYGDGRSTARPYAGVAECAIHTLRTEGIRGLYRGMNMTLLREIPSSAAYFGVYEGIKAWLMRRHADTRTSPPLLDLFIAGGLAGQAAWLVCYPQDVIKSRLQIDPAASGHGSAYYARQLWREGGRQWRVFFRGFGTTMVRAFPVNAVTFLVYEHMM</sequence>
<keyword evidence="4 9" id="KW-0812">Transmembrane</keyword>
<dbReference type="GO" id="GO:0022857">
    <property type="term" value="F:transmembrane transporter activity"/>
    <property type="evidence" value="ECO:0007669"/>
    <property type="project" value="TreeGrafter"/>
</dbReference>
<dbReference type="OrthoDB" id="409586at2759"/>
<keyword evidence="6 11" id="KW-1133">Transmembrane helix</keyword>
<name>A0A4P9YVK2_9FUNG</name>
<evidence type="ECO:0000256" key="5">
    <source>
        <dbReference type="ARBA" id="ARBA00022737"/>
    </source>
</evidence>
<evidence type="ECO:0000313" key="12">
    <source>
        <dbReference type="EMBL" id="RKP23261.1"/>
    </source>
</evidence>
<evidence type="ECO:0000256" key="6">
    <source>
        <dbReference type="ARBA" id="ARBA00022989"/>
    </source>
</evidence>
<keyword evidence="7" id="KW-0496">Mitochondrion</keyword>
<evidence type="ECO:0000256" key="4">
    <source>
        <dbReference type="ARBA" id="ARBA00022692"/>
    </source>
</evidence>
<feature type="transmembrane region" description="Helical" evidence="11">
    <location>
        <begin position="255"/>
        <end position="278"/>
    </location>
</feature>
<dbReference type="InterPro" id="IPR023395">
    <property type="entry name" value="MCP_dom_sf"/>
</dbReference>
<keyword evidence="13" id="KW-1185">Reference proteome</keyword>
<comment type="subcellular location">
    <subcellularLocation>
        <location evidence="1">Mitochondrion membrane</location>
        <topology evidence="1">Multi-pass membrane protein</topology>
    </subcellularLocation>
</comment>
<dbReference type="PRINTS" id="PR00926">
    <property type="entry name" value="MITOCARRIER"/>
</dbReference>
<feature type="non-terminal residue" evidence="12">
    <location>
        <position position="1"/>
    </location>
</feature>
<feature type="repeat" description="Solcar" evidence="9">
    <location>
        <begin position="94"/>
        <end position="185"/>
    </location>
</feature>
<evidence type="ECO:0000256" key="2">
    <source>
        <dbReference type="ARBA" id="ARBA00006375"/>
    </source>
</evidence>
<dbReference type="InterPro" id="IPR050567">
    <property type="entry name" value="Mitochondrial_Carrier"/>
</dbReference>
<dbReference type="InterPro" id="IPR018108">
    <property type="entry name" value="MCP_transmembrane"/>
</dbReference>
<organism evidence="12 13">
    <name type="scientific">Syncephalis pseudoplumigaleata</name>
    <dbReference type="NCBI Taxonomy" id="1712513"/>
    <lineage>
        <taxon>Eukaryota</taxon>
        <taxon>Fungi</taxon>
        <taxon>Fungi incertae sedis</taxon>
        <taxon>Zoopagomycota</taxon>
        <taxon>Zoopagomycotina</taxon>
        <taxon>Zoopagomycetes</taxon>
        <taxon>Zoopagales</taxon>
        <taxon>Piptocephalidaceae</taxon>
        <taxon>Syncephalis</taxon>
    </lineage>
</organism>
<dbReference type="AlphaFoldDB" id="A0A4P9YVK2"/>
<gene>
    <name evidence="12" type="ORF">SYNPS1DRAFT_6472</name>
</gene>
<evidence type="ECO:0000313" key="13">
    <source>
        <dbReference type="Proteomes" id="UP000278143"/>
    </source>
</evidence>
<evidence type="ECO:0000256" key="3">
    <source>
        <dbReference type="ARBA" id="ARBA00022448"/>
    </source>
</evidence>
<dbReference type="PANTHER" id="PTHR45624:SF10">
    <property type="entry name" value="SLC (SOLUTE CARRIER) HOMOLOG"/>
    <property type="match status" value="1"/>
</dbReference>
<comment type="similarity">
    <text evidence="2 10">Belongs to the mitochondrial carrier (TC 2.A.29) family.</text>
</comment>
<dbReference type="EMBL" id="KZ991157">
    <property type="protein sequence ID" value="RKP23261.1"/>
    <property type="molecule type" value="Genomic_DNA"/>
</dbReference>
<dbReference type="InterPro" id="IPR002067">
    <property type="entry name" value="MCP"/>
</dbReference>
<keyword evidence="8 9" id="KW-0472">Membrane</keyword>
<proteinExistence type="inferred from homology"/>
<dbReference type="PROSITE" id="PS50920">
    <property type="entry name" value="SOLCAR"/>
    <property type="match status" value="3"/>
</dbReference>
<dbReference type="SUPFAM" id="SSF103506">
    <property type="entry name" value="Mitochondrial carrier"/>
    <property type="match status" value="1"/>
</dbReference>
<feature type="transmembrane region" description="Helical" evidence="11">
    <location>
        <begin position="54"/>
        <end position="76"/>
    </location>
</feature>
<evidence type="ECO:0000256" key="10">
    <source>
        <dbReference type="RuleBase" id="RU000488"/>
    </source>
</evidence>
<evidence type="ECO:0000256" key="7">
    <source>
        <dbReference type="ARBA" id="ARBA00023128"/>
    </source>
</evidence>
<feature type="repeat" description="Solcar" evidence="9">
    <location>
        <begin position="197"/>
        <end position="282"/>
    </location>
</feature>
<reference evidence="13" key="1">
    <citation type="journal article" date="2018" name="Nat. Microbiol.">
        <title>Leveraging single-cell genomics to expand the fungal tree of life.</title>
        <authorList>
            <person name="Ahrendt S.R."/>
            <person name="Quandt C.A."/>
            <person name="Ciobanu D."/>
            <person name="Clum A."/>
            <person name="Salamov A."/>
            <person name="Andreopoulos B."/>
            <person name="Cheng J.F."/>
            <person name="Woyke T."/>
            <person name="Pelin A."/>
            <person name="Henrissat B."/>
            <person name="Reynolds N.K."/>
            <person name="Benny G.L."/>
            <person name="Smith M.E."/>
            <person name="James T.Y."/>
            <person name="Grigoriev I.V."/>
        </authorList>
    </citation>
    <scope>NUCLEOTIDE SEQUENCE [LARGE SCALE GENOMIC DNA]</scope>
    <source>
        <strain evidence="13">Benny S71-1</strain>
    </source>
</reference>